<feature type="region of interest" description="Disordered" evidence="1">
    <location>
        <begin position="184"/>
        <end position="215"/>
    </location>
</feature>
<protein>
    <submittedName>
        <fullName evidence="3">Uncharacterized protein</fullName>
    </submittedName>
</protein>
<evidence type="ECO:0000256" key="2">
    <source>
        <dbReference type="SAM" id="Phobius"/>
    </source>
</evidence>
<feature type="transmembrane region" description="Helical" evidence="2">
    <location>
        <begin position="61"/>
        <end position="78"/>
    </location>
</feature>
<name>A0A3N4L397_9PEZI</name>
<keyword evidence="2" id="KW-1133">Transmembrane helix</keyword>
<keyword evidence="2" id="KW-0812">Transmembrane</keyword>
<reference evidence="3 4" key="1">
    <citation type="journal article" date="2018" name="Nat. Ecol. Evol.">
        <title>Pezizomycetes genomes reveal the molecular basis of ectomycorrhizal truffle lifestyle.</title>
        <authorList>
            <person name="Murat C."/>
            <person name="Payen T."/>
            <person name="Noel B."/>
            <person name="Kuo A."/>
            <person name="Morin E."/>
            <person name="Chen J."/>
            <person name="Kohler A."/>
            <person name="Krizsan K."/>
            <person name="Balestrini R."/>
            <person name="Da Silva C."/>
            <person name="Montanini B."/>
            <person name="Hainaut M."/>
            <person name="Levati E."/>
            <person name="Barry K.W."/>
            <person name="Belfiori B."/>
            <person name="Cichocki N."/>
            <person name="Clum A."/>
            <person name="Dockter R.B."/>
            <person name="Fauchery L."/>
            <person name="Guy J."/>
            <person name="Iotti M."/>
            <person name="Le Tacon F."/>
            <person name="Lindquist E.A."/>
            <person name="Lipzen A."/>
            <person name="Malagnac F."/>
            <person name="Mello A."/>
            <person name="Molinier V."/>
            <person name="Miyauchi S."/>
            <person name="Poulain J."/>
            <person name="Riccioni C."/>
            <person name="Rubini A."/>
            <person name="Sitrit Y."/>
            <person name="Splivallo R."/>
            <person name="Traeger S."/>
            <person name="Wang M."/>
            <person name="Zifcakova L."/>
            <person name="Wipf D."/>
            <person name="Zambonelli A."/>
            <person name="Paolocci F."/>
            <person name="Nowrousian M."/>
            <person name="Ottonello S."/>
            <person name="Baldrian P."/>
            <person name="Spatafora J.W."/>
            <person name="Henrissat B."/>
            <person name="Nagy L.G."/>
            <person name="Aury J.M."/>
            <person name="Wincker P."/>
            <person name="Grigoriev I.V."/>
            <person name="Bonfante P."/>
            <person name="Martin F.M."/>
        </authorList>
    </citation>
    <scope>NUCLEOTIDE SEQUENCE [LARGE SCALE GENOMIC DNA]</scope>
    <source>
        <strain evidence="3 4">CCBAS932</strain>
    </source>
</reference>
<evidence type="ECO:0000313" key="3">
    <source>
        <dbReference type="EMBL" id="RPB15101.1"/>
    </source>
</evidence>
<accession>A0A3N4L397</accession>
<feature type="compositionally biased region" description="Polar residues" evidence="1">
    <location>
        <begin position="189"/>
        <end position="215"/>
    </location>
</feature>
<keyword evidence="2" id="KW-0472">Membrane</keyword>
<keyword evidence="4" id="KW-1185">Reference proteome</keyword>
<proteinExistence type="predicted"/>
<dbReference type="Proteomes" id="UP000277580">
    <property type="component" value="Unassembled WGS sequence"/>
</dbReference>
<gene>
    <name evidence="3" type="ORF">P167DRAFT_34153</name>
</gene>
<organism evidence="3 4">
    <name type="scientific">Morchella conica CCBAS932</name>
    <dbReference type="NCBI Taxonomy" id="1392247"/>
    <lineage>
        <taxon>Eukaryota</taxon>
        <taxon>Fungi</taxon>
        <taxon>Dikarya</taxon>
        <taxon>Ascomycota</taxon>
        <taxon>Pezizomycotina</taxon>
        <taxon>Pezizomycetes</taxon>
        <taxon>Pezizales</taxon>
        <taxon>Morchellaceae</taxon>
        <taxon>Morchella</taxon>
    </lineage>
</organism>
<evidence type="ECO:0000256" key="1">
    <source>
        <dbReference type="SAM" id="MobiDB-lite"/>
    </source>
</evidence>
<sequence length="254" mass="29050">MRRYSGVSQKPFCRAPSASILSLCCSASEMSTERRWARAEFALKKACWWSRAWARRVTRRSVGVCGVVLSMIVVNVGIHQIRSQRGRYTARRRDWVFQAHRRPLYLRLQAYLHRVMWERGISRGHAAWDRVIPCDRGHTRRRNRYMLDAPPPAEKDKVLIPSRHVGRESVWSVVCPQVYPGNTAPVPDQSAQLPDTSQYSQHSPQTPASTAPSHYSSQCSISSPLWYIIFVHVPHPARVRVLSHLRPAISLAPP</sequence>
<dbReference type="EMBL" id="ML119115">
    <property type="protein sequence ID" value="RPB15101.1"/>
    <property type="molecule type" value="Genomic_DNA"/>
</dbReference>
<dbReference type="AlphaFoldDB" id="A0A3N4L397"/>
<evidence type="ECO:0000313" key="4">
    <source>
        <dbReference type="Proteomes" id="UP000277580"/>
    </source>
</evidence>
<dbReference type="InParanoid" id="A0A3N4L397"/>